<dbReference type="OrthoDB" id="3322489at2"/>
<proteinExistence type="predicted"/>
<accession>A0A1H9CDV6</accession>
<dbReference type="Pfam" id="PF13175">
    <property type="entry name" value="AAA_15"/>
    <property type="match status" value="1"/>
</dbReference>
<dbReference type="Gene3D" id="3.40.50.300">
    <property type="entry name" value="P-loop containing nucleotide triphosphate hydrolases"/>
    <property type="match status" value="1"/>
</dbReference>
<evidence type="ECO:0000259" key="1">
    <source>
        <dbReference type="Pfam" id="PF13175"/>
    </source>
</evidence>
<dbReference type="InterPro" id="IPR041685">
    <property type="entry name" value="AAA_GajA/Old/RecF-like"/>
</dbReference>
<feature type="domain" description="Endonuclease GajA/Old nuclease/RecF-like AAA" evidence="1">
    <location>
        <begin position="1"/>
        <end position="379"/>
    </location>
</feature>
<dbReference type="AlphaFoldDB" id="A0A1H9CDV6"/>
<reference evidence="2 3" key="1">
    <citation type="submission" date="2016-10" db="EMBL/GenBank/DDBJ databases">
        <authorList>
            <person name="de Groot N.N."/>
        </authorList>
    </citation>
    <scope>NUCLEOTIDE SEQUENCE [LARGE SCALE GENOMIC DNA]</scope>
    <source>
        <strain evidence="2 3">Nm9</strain>
    </source>
</reference>
<name>A0A1H9CDV6_9PROT</name>
<dbReference type="SUPFAM" id="SSF52540">
    <property type="entry name" value="P-loop containing nucleoside triphosphate hydrolases"/>
    <property type="match status" value="1"/>
</dbReference>
<dbReference type="RefSeq" id="WP_074720407.1">
    <property type="nucleotide sequence ID" value="NZ_FOFX01000014.1"/>
</dbReference>
<dbReference type="Proteomes" id="UP000181998">
    <property type="component" value="Unassembled WGS sequence"/>
</dbReference>
<dbReference type="PANTHER" id="PTHR43581">
    <property type="entry name" value="ATP/GTP PHOSPHATASE"/>
    <property type="match status" value="1"/>
</dbReference>
<organism evidence="2 3">
    <name type="scientific">Nitrosomonas ureae</name>
    <dbReference type="NCBI Taxonomy" id="44577"/>
    <lineage>
        <taxon>Bacteria</taxon>
        <taxon>Pseudomonadati</taxon>
        <taxon>Pseudomonadota</taxon>
        <taxon>Betaproteobacteria</taxon>
        <taxon>Nitrosomonadales</taxon>
        <taxon>Nitrosomonadaceae</taxon>
        <taxon>Nitrosomonas</taxon>
    </lineage>
</organism>
<protein>
    <submittedName>
        <fullName evidence="2">AAA ATPase domain-containing protein</fullName>
    </submittedName>
</protein>
<gene>
    <name evidence="2" type="ORF">SAMN05421510_101432</name>
</gene>
<dbReference type="PANTHER" id="PTHR43581:SF4">
    <property type="entry name" value="ATP_GTP PHOSPHATASE"/>
    <property type="match status" value="1"/>
</dbReference>
<sequence>MKIKSISINRFRGYASPVSVEMDDLLVLVGKNDIGKSTILEALDFFFNEGKGSIKIDKDDINKKCLREGQDCIEIAVEFTNFPASIVIDASNETTLANEYLLTEKGTLQVVKHYPNAGKEKVFIRALHPTNPKCKDLLLKKNDELKKILGDCEFVCDDKTKNAELRKAIWEGQGDLQLKEYEIEVAKIDAKNIWEQLKAYMPFFTLFQSDRKNSDGDSEVQDPMRLAVKEILGDSQIQAELSRVAETVKARLDDVASRTLSKLSEMNPEIATSLDPQLPDLANLKWADVFKNVSITADDDIPINKRGSGVKRLVLISFFRAEAERRQLETNVPSIVYAIEEPETSQHPEHQRSLIDALVSLSKTPNAQVMLTTHSPEIVKKLQFENILLISGRDAGQVYRIQEHELPYPSLNEVNYVAFGEASFEYHNELYGFIEAKGKLADYKKGKLLRSYTKIKKDGSTVMQPIDLTEYIRHQIHHPENDKNVQFTSGELSASIEDMRTFIQSNIR</sequence>
<dbReference type="InterPro" id="IPR051396">
    <property type="entry name" value="Bact_Antivir_Def_Nuclease"/>
</dbReference>
<evidence type="ECO:0000313" key="3">
    <source>
        <dbReference type="Proteomes" id="UP000181998"/>
    </source>
</evidence>
<evidence type="ECO:0000313" key="2">
    <source>
        <dbReference type="EMBL" id="SEP99324.1"/>
    </source>
</evidence>
<dbReference type="InterPro" id="IPR027417">
    <property type="entry name" value="P-loop_NTPase"/>
</dbReference>
<dbReference type="EMBL" id="FOFX01000014">
    <property type="protein sequence ID" value="SEP99324.1"/>
    <property type="molecule type" value="Genomic_DNA"/>
</dbReference>